<organism evidence="3 6">
    <name type="scientific">Parabacteroides merdae</name>
    <dbReference type="NCBI Taxonomy" id="46503"/>
    <lineage>
        <taxon>Bacteria</taxon>
        <taxon>Pseudomonadati</taxon>
        <taxon>Bacteroidota</taxon>
        <taxon>Bacteroidia</taxon>
        <taxon>Bacteroidales</taxon>
        <taxon>Tannerellaceae</taxon>
        <taxon>Parabacteroides</taxon>
    </lineage>
</organism>
<proteinExistence type="predicted"/>
<dbReference type="EMBL" id="WNDD01000015">
    <property type="protein sequence ID" value="MTV02733.1"/>
    <property type="molecule type" value="Genomic_DNA"/>
</dbReference>
<dbReference type="AlphaFoldDB" id="A0A354MIM2"/>
<dbReference type="EMBL" id="BQNZ01000002">
    <property type="protein sequence ID" value="GKH72894.1"/>
    <property type="molecule type" value="Genomic_DNA"/>
</dbReference>
<dbReference type="EMBL" id="WNDA01000014">
    <property type="protein sequence ID" value="MTU69493.1"/>
    <property type="molecule type" value="Genomic_DNA"/>
</dbReference>
<evidence type="ECO:0000313" key="4">
    <source>
        <dbReference type="EMBL" id="MTV02733.1"/>
    </source>
</evidence>
<dbReference type="STRING" id="46503.ERS852463_01508"/>
<dbReference type="EMBL" id="WNCN01000003">
    <property type="protein sequence ID" value="MTU38426.1"/>
    <property type="molecule type" value="Genomic_DNA"/>
</dbReference>
<dbReference type="Proteomes" id="UP001055114">
    <property type="component" value="Unassembled WGS sequence"/>
</dbReference>
<evidence type="ECO:0000313" key="1">
    <source>
        <dbReference type="EMBL" id="GKH72894.1"/>
    </source>
</evidence>
<evidence type="ECO:0000313" key="6">
    <source>
        <dbReference type="Proteomes" id="UP000448908"/>
    </source>
</evidence>
<dbReference type="Proteomes" id="UP000482671">
    <property type="component" value="Unassembled WGS sequence"/>
</dbReference>
<keyword evidence="5" id="KW-1185">Reference proteome</keyword>
<reference evidence="5 6" key="1">
    <citation type="journal article" date="2019" name="Nat. Med.">
        <title>A library of human gut bacterial isolates paired with longitudinal multiomics data enables mechanistic microbiome research.</title>
        <authorList>
            <person name="Poyet M."/>
            <person name="Groussin M."/>
            <person name="Gibbons S.M."/>
            <person name="Avila-Pacheco J."/>
            <person name="Jiang X."/>
            <person name="Kearney S.M."/>
            <person name="Perrotta A.R."/>
            <person name="Berdy B."/>
            <person name="Zhao S."/>
            <person name="Lieberman T.D."/>
            <person name="Swanson P.K."/>
            <person name="Smith M."/>
            <person name="Roesemann S."/>
            <person name="Alexander J.E."/>
            <person name="Rich S.A."/>
            <person name="Livny J."/>
            <person name="Vlamakis H."/>
            <person name="Clish C."/>
            <person name="Bullock K."/>
            <person name="Deik A."/>
            <person name="Scott J."/>
            <person name="Pierce K.A."/>
            <person name="Xavier R.J."/>
            <person name="Alm E.J."/>
        </authorList>
    </citation>
    <scope>NUCLEOTIDE SEQUENCE [LARGE SCALE GENOMIC DNA]</scope>
    <source>
        <strain evidence="4 7">BIOML-A11</strain>
        <strain evidence="3 6">BIOML-A16</strain>
        <strain evidence="2 5">BIOML-A29</strain>
    </source>
</reference>
<comment type="caution">
    <text evidence="3">The sequence shown here is derived from an EMBL/GenBank/DDBJ whole genome shotgun (WGS) entry which is preliminary data.</text>
</comment>
<evidence type="ECO:0000313" key="2">
    <source>
        <dbReference type="EMBL" id="MTU38426.1"/>
    </source>
</evidence>
<gene>
    <name evidence="1" type="ORF">CE91St3_27570</name>
    <name evidence="2" type="ORF">GMD82_02635</name>
    <name evidence="3" type="ORF">GMD92_10485</name>
    <name evidence="4" type="ORF">GME02_13965</name>
</gene>
<dbReference type="Proteomes" id="UP000434916">
    <property type="component" value="Unassembled WGS sequence"/>
</dbReference>
<dbReference type="Proteomes" id="UP000448908">
    <property type="component" value="Unassembled WGS sequence"/>
</dbReference>
<reference evidence="1" key="2">
    <citation type="submission" date="2022-01" db="EMBL/GenBank/DDBJ databases">
        <title>Novel bile acid biosynthetic pathways are enriched in the microbiome of centenarians.</title>
        <authorList>
            <person name="Sato Y."/>
            <person name="Atarashi K."/>
            <person name="Plichta R.D."/>
            <person name="Arai Y."/>
            <person name="Sasajima S."/>
            <person name="Kearney M.S."/>
            <person name="Suda W."/>
            <person name="Takeshita K."/>
            <person name="Sasaki T."/>
            <person name="Okamoto S."/>
            <person name="Skelly N.A."/>
            <person name="Okamura Y."/>
            <person name="Vlamakis H."/>
            <person name="Li Y."/>
            <person name="Tanoue T."/>
            <person name="Takei H."/>
            <person name="Nittono H."/>
            <person name="Narushima S."/>
            <person name="Irie J."/>
            <person name="Itoh H."/>
            <person name="Moriya K."/>
            <person name="Sugiura Y."/>
            <person name="Suematsu M."/>
            <person name="Moritoki N."/>
            <person name="Shibata S."/>
            <person name="Littman R.D."/>
            <person name="Fischbach A.M."/>
            <person name="Uwamino Y."/>
            <person name="Inoue T."/>
            <person name="Honda A."/>
            <person name="Hattori M."/>
            <person name="Murai T."/>
            <person name="Xavier J.R."/>
            <person name="Hirose N."/>
            <person name="Honda K."/>
        </authorList>
    </citation>
    <scope>NUCLEOTIDE SEQUENCE</scope>
    <source>
        <strain evidence="1">CE91-St3</strain>
    </source>
</reference>
<name>A0A354MIM2_9BACT</name>
<dbReference type="GeneID" id="49203304"/>
<sequence>MERIVDVEKVLMNEIDNLHGVYLYLEGDSWCAYERSAYYLAKLNVPVILQKEVIREGYDVVLLKALFAVDDMCLPLAPKMELKRVADDKLQFHMYDDIDGFPEWKASQLNKLPA</sequence>
<dbReference type="OrthoDB" id="1099700at2"/>
<protein>
    <submittedName>
        <fullName evidence="3">Uncharacterized protein</fullName>
    </submittedName>
</protein>
<accession>A0A354MIM2</accession>
<dbReference type="RefSeq" id="WP_005637594.1">
    <property type="nucleotide sequence ID" value="NZ_BQNZ01000002.1"/>
</dbReference>
<evidence type="ECO:0000313" key="7">
    <source>
        <dbReference type="Proteomes" id="UP000482671"/>
    </source>
</evidence>
<evidence type="ECO:0000313" key="5">
    <source>
        <dbReference type="Proteomes" id="UP000434916"/>
    </source>
</evidence>
<evidence type="ECO:0000313" key="3">
    <source>
        <dbReference type="EMBL" id="MTU69493.1"/>
    </source>
</evidence>